<organism evidence="6 7">
    <name type="scientific">Vespula squamosa</name>
    <name type="common">Southern yellow jacket</name>
    <name type="synonym">Wasp</name>
    <dbReference type="NCBI Taxonomy" id="30214"/>
    <lineage>
        <taxon>Eukaryota</taxon>
        <taxon>Metazoa</taxon>
        <taxon>Ecdysozoa</taxon>
        <taxon>Arthropoda</taxon>
        <taxon>Hexapoda</taxon>
        <taxon>Insecta</taxon>
        <taxon>Pterygota</taxon>
        <taxon>Neoptera</taxon>
        <taxon>Endopterygota</taxon>
        <taxon>Hymenoptera</taxon>
        <taxon>Apocrita</taxon>
        <taxon>Aculeata</taxon>
        <taxon>Vespoidea</taxon>
        <taxon>Vespidae</taxon>
        <taxon>Vespinae</taxon>
        <taxon>Vespula</taxon>
    </lineage>
</organism>
<dbReference type="SMART" id="SM00360">
    <property type="entry name" value="RRM"/>
    <property type="match status" value="2"/>
</dbReference>
<dbReference type="Pfam" id="PF00076">
    <property type="entry name" value="RRM_1"/>
    <property type="match status" value="2"/>
</dbReference>
<dbReference type="CDD" id="cd12328">
    <property type="entry name" value="RRM2_hnRNPA_like"/>
    <property type="match status" value="1"/>
</dbReference>
<evidence type="ECO:0000256" key="4">
    <source>
        <dbReference type="SAM" id="MobiDB-lite"/>
    </source>
</evidence>
<protein>
    <recommendedName>
        <fullName evidence="5">RRM domain-containing protein</fullName>
    </recommendedName>
</protein>
<dbReference type="FunFam" id="3.30.70.330:FF:000040">
    <property type="entry name" value="Heterogeneous nuclear ribonucleoprotein A2/B1"/>
    <property type="match status" value="1"/>
</dbReference>
<dbReference type="PROSITE" id="PS50102">
    <property type="entry name" value="RRM"/>
    <property type="match status" value="2"/>
</dbReference>
<dbReference type="AlphaFoldDB" id="A0ABD2AQ64"/>
<proteinExistence type="predicted"/>
<evidence type="ECO:0000256" key="3">
    <source>
        <dbReference type="PROSITE-ProRule" id="PRU00176"/>
    </source>
</evidence>
<dbReference type="InterPro" id="IPR012677">
    <property type="entry name" value="Nucleotide-bd_a/b_plait_sf"/>
</dbReference>
<dbReference type="InterPro" id="IPR000504">
    <property type="entry name" value="RRM_dom"/>
</dbReference>
<keyword evidence="1" id="KW-0677">Repeat</keyword>
<feature type="compositionally biased region" description="Gly residues" evidence="4">
    <location>
        <begin position="307"/>
        <end position="319"/>
    </location>
</feature>
<dbReference type="SUPFAM" id="SSF54928">
    <property type="entry name" value="RNA-binding domain, RBD"/>
    <property type="match status" value="2"/>
</dbReference>
<reference evidence="6 7" key="1">
    <citation type="journal article" date="2024" name="Ann. Entomol. Soc. Am.">
        <title>Genomic analyses of the southern and eastern yellowjacket wasps (Hymenoptera: Vespidae) reveal evolutionary signatures of social life.</title>
        <authorList>
            <person name="Catto M.A."/>
            <person name="Caine P.B."/>
            <person name="Orr S.E."/>
            <person name="Hunt B.G."/>
            <person name="Goodisman M.A.D."/>
        </authorList>
    </citation>
    <scope>NUCLEOTIDE SEQUENCE [LARGE SCALE GENOMIC DNA]</scope>
    <source>
        <strain evidence="6">233</strain>
        <tissue evidence="6">Head and thorax</tissue>
    </source>
</reference>
<dbReference type="Gene3D" id="3.30.70.330">
    <property type="match status" value="2"/>
</dbReference>
<evidence type="ECO:0000256" key="1">
    <source>
        <dbReference type="ARBA" id="ARBA00022737"/>
    </source>
</evidence>
<dbReference type="EMBL" id="JAUDFV010000141">
    <property type="protein sequence ID" value="KAL2722753.1"/>
    <property type="molecule type" value="Genomic_DNA"/>
</dbReference>
<keyword evidence="7" id="KW-1185">Reference proteome</keyword>
<evidence type="ECO:0000256" key="2">
    <source>
        <dbReference type="ARBA" id="ARBA00022884"/>
    </source>
</evidence>
<evidence type="ECO:0000313" key="6">
    <source>
        <dbReference type="EMBL" id="KAL2722753.1"/>
    </source>
</evidence>
<name>A0ABD2AQ64_VESSQ</name>
<dbReference type="CDD" id="cd12578">
    <property type="entry name" value="RRM1_hnRNPA_like"/>
    <property type="match status" value="1"/>
</dbReference>
<dbReference type="GO" id="GO:0003723">
    <property type="term" value="F:RNA binding"/>
    <property type="evidence" value="ECO:0007669"/>
    <property type="project" value="UniProtKB-UniRule"/>
</dbReference>
<evidence type="ECO:0000259" key="5">
    <source>
        <dbReference type="PROSITE" id="PS50102"/>
    </source>
</evidence>
<dbReference type="Proteomes" id="UP001607302">
    <property type="component" value="Unassembled WGS sequence"/>
</dbReference>
<dbReference type="InterPro" id="IPR035979">
    <property type="entry name" value="RBD_domain_sf"/>
</dbReference>
<feature type="domain" description="RRM" evidence="5">
    <location>
        <begin position="128"/>
        <end position="205"/>
    </location>
</feature>
<evidence type="ECO:0000313" key="7">
    <source>
        <dbReference type="Proteomes" id="UP001607302"/>
    </source>
</evidence>
<dbReference type="PANTHER" id="PTHR48026:SF14">
    <property type="entry name" value="HETEROGENEOUS NUCLEAR RIBONUCLEOPROTEIN A1"/>
    <property type="match status" value="1"/>
</dbReference>
<feature type="region of interest" description="Disordered" evidence="4">
    <location>
        <begin position="208"/>
        <end position="382"/>
    </location>
</feature>
<comment type="caution">
    <text evidence="6">The sequence shown here is derived from an EMBL/GenBank/DDBJ whole genome shotgun (WGS) entry which is preliminary data.</text>
</comment>
<sequence length="490" mass="51737">MVKMEHDIFHIFHTIMQILYIQNLHNINDGKNEPEHVRKLFIGGLDYRTTDDSLKKHFEQWGEIVDVVVMKDPKTKRSRGFGFITYSRAHMVDDAQNARPHRVDGRVVEPKRAVPRQEIGTPKAVTVKKLFVGALKDDHEEEDLRQYFQSYGSINSISIVTDKETGKKRGFGFVEFDDYDPVDKICLQRNHQIRGKQVDVKKALSRAEMASASGGDGGGGGGSRGGQGVGRGPRGGNQGGGNWGGRGSGGGGGDWNNGGNQGGYGGGNQGGWGGNGPWENQNQGGGWGGQGGQGGYNSGGNWSNDNFGGGYQQGYGGGPVRNNFNSGGRPAPYGINMGPSGRQSGDSRWLPPFGGQGCFPPSQTPTRLPRILSPMGGGNSGGGGGYGNQGGYGGNSLGGGNMGGGGGGGGGCKVLKGTMEDSLSDLRQVDQLEQCIDIWLHSLSEPTTCLLVASTSVLFSSGAGRAIRLETRPGRTIRIQDREASSVSSQ</sequence>
<dbReference type="GO" id="GO:0098687">
    <property type="term" value="C:chromosomal region"/>
    <property type="evidence" value="ECO:0007669"/>
    <property type="project" value="UniProtKB-ARBA"/>
</dbReference>
<feature type="compositionally biased region" description="Gly residues" evidence="4">
    <location>
        <begin position="283"/>
        <end position="298"/>
    </location>
</feature>
<feature type="domain" description="RRM" evidence="5">
    <location>
        <begin position="38"/>
        <end position="114"/>
    </location>
</feature>
<dbReference type="PANTHER" id="PTHR48026">
    <property type="entry name" value="HOMOLOGOUS TO DROSOPHILA SQD (SQUID) PROTEIN"/>
    <property type="match status" value="1"/>
</dbReference>
<feature type="compositionally biased region" description="Gly residues" evidence="4">
    <location>
        <begin position="214"/>
        <end position="276"/>
    </location>
</feature>
<gene>
    <name evidence="6" type="ORF">V1478_009616</name>
</gene>
<accession>A0ABD2AQ64</accession>
<keyword evidence="2 3" id="KW-0694">RNA-binding</keyword>